<sequence>MIKLQHIKNFRIVDAPLNRQPTKQEVDIGVIFLASEDGQDWYECQALFSDNTVKIMYDAEGIIRALVDKPVPQRGDIYAVSMLWPVDMSVMEISVDDYPPDCQADGNWRYAEGNIEKIPTDYIAVAETKKSQLMAEANIAIAPLERAVKLNMATDEESRRLDAWELYSVLLNRVDTSTAPDIEWPVKPE</sequence>
<dbReference type="InterPro" id="IPR051220">
    <property type="entry name" value="TFA_Chaperone"/>
</dbReference>
<organism evidence="1 2">
    <name type="scientific">Kluyvera ascorbata</name>
    <dbReference type="NCBI Taxonomy" id="51288"/>
    <lineage>
        <taxon>Bacteria</taxon>
        <taxon>Pseudomonadati</taxon>
        <taxon>Pseudomonadota</taxon>
        <taxon>Gammaproteobacteria</taxon>
        <taxon>Enterobacterales</taxon>
        <taxon>Enterobacteriaceae</taxon>
        <taxon>Kluyvera</taxon>
    </lineage>
</organism>
<dbReference type="Pfam" id="PF02413">
    <property type="entry name" value="Caudo_TAP"/>
    <property type="match status" value="1"/>
</dbReference>
<dbReference type="RefSeq" id="WP_123652289.1">
    <property type="nucleotide sequence ID" value="NZ_RHFN01000025.1"/>
</dbReference>
<dbReference type="Proteomes" id="UP000268051">
    <property type="component" value="Unassembled WGS sequence"/>
</dbReference>
<proteinExistence type="predicted"/>
<protein>
    <submittedName>
        <fullName evidence="1">Tail fiber assembly protein</fullName>
    </submittedName>
</protein>
<dbReference type="PANTHER" id="PTHR34413">
    <property type="entry name" value="PROPHAGE TAIL FIBER ASSEMBLY PROTEIN HOMOLOG TFAE-RELATED-RELATED"/>
    <property type="match status" value="1"/>
</dbReference>
<evidence type="ECO:0000313" key="2">
    <source>
        <dbReference type="Proteomes" id="UP000268051"/>
    </source>
</evidence>
<comment type="caution">
    <text evidence="1">The sequence shown here is derived from an EMBL/GenBank/DDBJ whole genome shotgun (WGS) entry which is preliminary data.</text>
</comment>
<dbReference type="AlphaFoldDB" id="A0A3N2RUG0"/>
<dbReference type="EMBL" id="RHFN01000025">
    <property type="protein sequence ID" value="ROU11144.1"/>
    <property type="molecule type" value="Genomic_DNA"/>
</dbReference>
<dbReference type="PANTHER" id="PTHR34413:SF2">
    <property type="entry name" value="PROPHAGE TAIL FIBER ASSEMBLY PROTEIN HOMOLOG TFAE-RELATED"/>
    <property type="match status" value="1"/>
</dbReference>
<evidence type="ECO:0000313" key="1">
    <source>
        <dbReference type="EMBL" id="ROU11144.1"/>
    </source>
</evidence>
<dbReference type="InterPro" id="IPR003458">
    <property type="entry name" value="Phage_T4_Gp38_tail_assem"/>
</dbReference>
<reference evidence="1 2" key="1">
    <citation type="submission" date="2018-10" db="EMBL/GenBank/DDBJ databases">
        <title>Horizontal transference of carbapenem resistance between Klebsiella pneumoniae and Kluyvera ascorbata during abdominal infection: a case report.</title>
        <authorList>
            <person name="Raro O.H.F."/>
            <person name="Lima-Morales D."/>
            <person name="Barth A.L."/>
            <person name="Paim T.G.S."/>
            <person name="Mott M.P."/>
            <person name="Riche C.V.W."/>
            <person name="Teixeira U.F."/>
            <person name="Waechter F."/>
            <person name="Dias C.A.G."/>
        </authorList>
    </citation>
    <scope>NUCLEOTIDE SEQUENCE [LARGE SCALE GENOMIC DNA]</scope>
    <source>
        <strain evidence="1 2">OT2</strain>
    </source>
</reference>
<dbReference type="OrthoDB" id="8596093at2"/>
<accession>A0A3N2RUG0</accession>
<name>A0A3N2RUG0_9ENTR</name>
<gene>
    <name evidence="1" type="ORF">EB837_19430</name>
</gene>